<feature type="region of interest" description="Disordered" evidence="1">
    <location>
        <begin position="712"/>
        <end position="742"/>
    </location>
</feature>
<feature type="compositionally biased region" description="Basic and acidic residues" evidence="1">
    <location>
        <begin position="250"/>
        <end position="259"/>
    </location>
</feature>
<protein>
    <submittedName>
        <fullName evidence="2">Uncharacterized protein</fullName>
    </submittedName>
</protein>
<feature type="region of interest" description="Disordered" evidence="1">
    <location>
        <begin position="1"/>
        <end position="264"/>
    </location>
</feature>
<feature type="compositionally biased region" description="Acidic residues" evidence="1">
    <location>
        <begin position="415"/>
        <end position="438"/>
    </location>
</feature>
<feature type="compositionally biased region" description="Basic and acidic residues" evidence="1">
    <location>
        <begin position="56"/>
        <end position="73"/>
    </location>
</feature>
<evidence type="ECO:0000256" key="1">
    <source>
        <dbReference type="SAM" id="MobiDB-lite"/>
    </source>
</evidence>
<feature type="region of interest" description="Disordered" evidence="1">
    <location>
        <begin position="408"/>
        <end position="462"/>
    </location>
</feature>
<organism evidence="2 3">
    <name type="scientific">Zymoseptoria tritici (strain ST99CH_3D7)</name>
    <dbReference type="NCBI Taxonomy" id="1276538"/>
    <lineage>
        <taxon>Eukaryota</taxon>
        <taxon>Fungi</taxon>
        <taxon>Dikarya</taxon>
        <taxon>Ascomycota</taxon>
        <taxon>Pezizomycotina</taxon>
        <taxon>Dothideomycetes</taxon>
        <taxon>Dothideomycetidae</taxon>
        <taxon>Mycosphaerellales</taxon>
        <taxon>Mycosphaerellaceae</taxon>
        <taxon>Zymoseptoria</taxon>
    </lineage>
</organism>
<feature type="compositionally biased region" description="Polar residues" evidence="1">
    <location>
        <begin position="712"/>
        <end position="724"/>
    </location>
</feature>
<evidence type="ECO:0000313" key="3">
    <source>
        <dbReference type="Proteomes" id="UP000215127"/>
    </source>
</evidence>
<feature type="region of interest" description="Disordered" evidence="1">
    <location>
        <begin position="545"/>
        <end position="607"/>
    </location>
</feature>
<reference evidence="2 3" key="1">
    <citation type="submission" date="2016-06" db="EMBL/GenBank/DDBJ databases">
        <authorList>
            <person name="Kjaerup R.B."/>
            <person name="Dalgaard T.S."/>
            <person name="Juul-Madsen H.R."/>
        </authorList>
    </citation>
    <scope>NUCLEOTIDE SEQUENCE [LARGE SCALE GENOMIC DNA]</scope>
</reference>
<proteinExistence type="predicted"/>
<feature type="compositionally biased region" description="Basic and acidic residues" evidence="1">
    <location>
        <begin position="121"/>
        <end position="132"/>
    </location>
</feature>
<evidence type="ECO:0000313" key="2">
    <source>
        <dbReference type="EMBL" id="SMQ54116.1"/>
    </source>
</evidence>
<dbReference type="AlphaFoldDB" id="A0A1X7S348"/>
<name>A0A1X7S348_ZYMT9</name>
<sequence>MFKTGERQNRIRRFAQRTPTAGTRSEPPLVTYGKRTKPLELQGTHFLHSEPTPVPKDIRPEVCRGRPREKRSVPEPGPDDPPLSEEELEAVYNGPNASPIEEYSNGQDMHHRPSKMKPLQRARETKHPREPSCKSLPLQDQKHAAWNDTAQRSRDISQRPTAALHVSPTRSQHVDGPPPNPISQPGTVAKHTGPKPDRPRRHLPVDELVLVASPPSPIQQNTVEQGADVETVRAPDPIADTSSPAHGQTHRPDDDKEQLQEAPLTLHRKRLRTPKFTHKSIVELRKKRRAETAHFDSKTDRIIGDGFSSTEIKTGRGSKVKSRKVRKTLTHVLEALQLEAGPLPEVEFQDSSCELKMEEDLDEEAECAVADQHHDNDPFGPYNAADERKVTFSDRVFDQLSSISAPKRVYSISSDDSDDEQDLDDSELEDEEGCQNEETESRPDESEVEMQPNFRPAGLPVPVRIPRAAGTPVMYTGTQSARSSDRHLEPNMRSIEKSAKSLRVPGGVTLDFRRVITPGTGPIQVPLNKRRLMEVNDMIVDEPFVEQQEQPDLPSDPYLLRGFGAPPDQQDSGRRPRSILRNHTPSTGDGTTGREFTSANTRRNSIVTTEDSHYFGTATGMLNHRSVQPRTNSRRVVTQLAHDTAALDYFARKRREVHVVDSESVIPETSPERRPRDYITNLGSQMLLRAQENPMSSSEALPEVPKNLKTLTRTVSRDNGTLSQAVRRRSSLPFQSPTKVGR</sequence>
<dbReference type="EMBL" id="LT853700">
    <property type="protein sequence ID" value="SMQ54116.1"/>
    <property type="molecule type" value="Genomic_DNA"/>
</dbReference>
<keyword evidence="3" id="KW-1185">Reference proteome</keyword>
<feature type="compositionally biased region" description="Basic and acidic residues" evidence="1">
    <location>
        <begin position="140"/>
        <end position="157"/>
    </location>
</feature>
<dbReference type="Proteomes" id="UP000215127">
    <property type="component" value="Chromosome 9"/>
</dbReference>
<feature type="compositionally biased region" description="Polar residues" evidence="1">
    <location>
        <begin position="581"/>
        <end position="607"/>
    </location>
</feature>
<gene>
    <name evidence="2" type="ORF">ZT3D7_G9270</name>
</gene>
<feature type="compositionally biased region" description="Polar residues" evidence="1">
    <location>
        <begin position="732"/>
        <end position="742"/>
    </location>
</feature>
<accession>A0A1X7S348</accession>